<evidence type="ECO:0000313" key="3">
    <source>
        <dbReference type="Proteomes" id="UP000270856"/>
    </source>
</evidence>
<gene>
    <name evidence="2" type="ORF">EGM88_00600</name>
</gene>
<proteinExistence type="predicted"/>
<protein>
    <submittedName>
        <fullName evidence="2">ABC transporter permease</fullName>
    </submittedName>
</protein>
<dbReference type="GO" id="GO:0140359">
    <property type="term" value="F:ABC-type transporter activity"/>
    <property type="evidence" value="ECO:0007669"/>
    <property type="project" value="InterPro"/>
</dbReference>
<feature type="transmembrane region" description="Helical" evidence="1">
    <location>
        <begin position="177"/>
        <end position="198"/>
    </location>
</feature>
<keyword evidence="1" id="KW-1133">Transmembrane helix</keyword>
<keyword evidence="1" id="KW-0812">Transmembrane</keyword>
<dbReference type="PANTHER" id="PTHR37305:SF1">
    <property type="entry name" value="MEMBRANE PROTEIN"/>
    <property type="match status" value="1"/>
</dbReference>
<feature type="transmembrane region" description="Helical" evidence="1">
    <location>
        <begin position="265"/>
        <end position="286"/>
    </location>
</feature>
<keyword evidence="3" id="KW-1185">Reference proteome</keyword>
<feature type="transmembrane region" description="Helical" evidence="1">
    <location>
        <begin position="20"/>
        <end position="40"/>
    </location>
</feature>
<dbReference type="AlphaFoldDB" id="A0A3N4P876"/>
<dbReference type="RefSeq" id="WP_123895939.1">
    <property type="nucleotide sequence ID" value="NZ_RPFJ01000001.1"/>
</dbReference>
<dbReference type="Proteomes" id="UP000270856">
    <property type="component" value="Unassembled WGS sequence"/>
</dbReference>
<evidence type="ECO:0000313" key="2">
    <source>
        <dbReference type="EMBL" id="RPE00881.1"/>
    </source>
</evidence>
<dbReference type="PANTHER" id="PTHR37305">
    <property type="entry name" value="INTEGRAL MEMBRANE PROTEIN-RELATED"/>
    <property type="match status" value="1"/>
</dbReference>
<dbReference type="Pfam" id="PF12730">
    <property type="entry name" value="ABC2_membrane_4"/>
    <property type="match status" value="1"/>
</dbReference>
<feature type="transmembrane region" description="Helical" evidence="1">
    <location>
        <begin position="150"/>
        <end position="170"/>
    </location>
</feature>
<evidence type="ECO:0000256" key="1">
    <source>
        <dbReference type="SAM" id="Phobius"/>
    </source>
</evidence>
<sequence>MLRLLNIEFHKLKHNRASRVLTLIYFVLLTSIALIAAIKFDIGPIKFHLAEQGIFNFPYIWHFNTYMASIFKFFLLLVIVSMMANEYSNKTLKQNLIDGLSKKEFILSKFYTVLVFAAISTLFVFVVSLILGLIYSDYNELSIIFSDLEYLLAFFIKLTAFFSFGLFMGILVKRSAFAVGGILVWLFVESIFKGFLFWKFNSDNLDTNNQVNSDLSTISVNDIMQFFPLESMSNLIKQPFTRLNAVQSVGKQIGENFSQDFSVHWYQIAIASAWIFIFIYASYALLKKRDL</sequence>
<organism evidence="2 3">
    <name type="scientific">Aureibaculum marinum</name>
    <dbReference type="NCBI Taxonomy" id="2487930"/>
    <lineage>
        <taxon>Bacteria</taxon>
        <taxon>Pseudomonadati</taxon>
        <taxon>Bacteroidota</taxon>
        <taxon>Flavobacteriia</taxon>
        <taxon>Flavobacteriales</taxon>
        <taxon>Flavobacteriaceae</taxon>
        <taxon>Aureibaculum</taxon>
    </lineage>
</organism>
<dbReference type="EMBL" id="RPFJ01000001">
    <property type="protein sequence ID" value="RPE00881.1"/>
    <property type="molecule type" value="Genomic_DNA"/>
</dbReference>
<dbReference type="GO" id="GO:0005886">
    <property type="term" value="C:plasma membrane"/>
    <property type="evidence" value="ECO:0007669"/>
    <property type="project" value="UniProtKB-SubCell"/>
</dbReference>
<reference evidence="2 3" key="1">
    <citation type="submission" date="2018-11" db="EMBL/GenBank/DDBJ databases">
        <title>Aureibaculum marinum gen. nov., sp. nov., a member of the family Flavobacteriaceae isolated from the Bohai Sea.</title>
        <authorList>
            <person name="Ji X."/>
        </authorList>
    </citation>
    <scope>NUCLEOTIDE SEQUENCE [LARGE SCALE GENOMIC DNA]</scope>
    <source>
        <strain evidence="2 3">BH-SD17</strain>
    </source>
</reference>
<keyword evidence="1" id="KW-0472">Membrane</keyword>
<dbReference type="OrthoDB" id="1452202at2"/>
<name>A0A3N4P876_9FLAO</name>
<comment type="caution">
    <text evidence="2">The sequence shown here is derived from an EMBL/GenBank/DDBJ whole genome shotgun (WGS) entry which is preliminary data.</text>
</comment>
<accession>A0A3N4P876</accession>
<feature type="transmembrane region" description="Helical" evidence="1">
    <location>
        <begin position="110"/>
        <end position="135"/>
    </location>
</feature>
<feature type="transmembrane region" description="Helical" evidence="1">
    <location>
        <begin position="60"/>
        <end position="84"/>
    </location>
</feature>